<evidence type="ECO:0000313" key="5">
    <source>
        <dbReference type="EMBL" id="NEX22027.1"/>
    </source>
</evidence>
<dbReference type="InterPro" id="IPR000462">
    <property type="entry name" value="CDP-OH_P_trans"/>
</dbReference>
<evidence type="ECO:0000256" key="2">
    <source>
        <dbReference type="ARBA" id="ARBA00022679"/>
    </source>
</evidence>
<keyword evidence="2 3" id="KW-0808">Transferase</keyword>
<dbReference type="AlphaFoldDB" id="A0A6P1DUL9"/>
<dbReference type="InterPro" id="IPR020726">
    <property type="entry name" value="Bcl2_BH2_motif_CS"/>
</dbReference>
<sequence>MHPRPARQQPPMPRPGASLLRSGILNATTGMLLLAVGGDAINTHLALSGWATVRSLCLFAVALTWLHGHLVLHRPHQRIHAANQVTLVRLGLTTLIAGWVGEPMDANPWLPPLVAGLILALDGLDGWLARRGGWASAFGARFDMETDALLVLTLAALLWSQDKAGGWILIAGLARYLFVLAARRWSWLDQPLPPSRRRQTLCVLIVLTLLLSLIPPIQPPLSLSLAALAVTFTLYTFGVDLRWLWRQQPETTAGQRMGVDP</sequence>
<dbReference type="GO" id="GO:0016780">
    <property type="term" value="F:phosphotransferase activity, for other substituted phosphate groups"/>
    <property type="evidence" value="ECO:0007669"/>
    <property type="project" value="InterPro"/>
</dbReference>
<dbReference type="RefSeq" id="WP_164655127.1">
    <property type="nucleotide sequence ID" value="NZ_JAAIJR010000079.1"/>
</dbReference>
<dbReference type="PROSITE" id="PS00379">
    <property type="entry name" value="CDP_ALCOHOL_P_TRANSF"/>
    <property type="match status" value="1"/>
</dbReference>
<dbReference type="PROSITE" id="PS01258">
    <property type="entry name" value="BH2"/>
    <property type="match status" value="1"/>
</dbReference>
<feature type="transmembrane region" description="Helical" evidence="4">
    <location>
        <begin position="20"/>
        <end position="41"/>
    </location>
</feature>
<dbReference type="GO" id="GO:0016020">
    <property type="term" value="C:membrane"/>
    <property type="evidence" value="ECO:0007669"/>
    <property type="project" value="InterPro"/>
</dbReference>
<keyword evidence="4" id="KW-1133">Transmembrane helix</keyword>
<dbReference type="EMBL" id="JAAIJR010000079">
    <property type="protein sequence ID" value="NEX22027.1"/>
    <property type="molecule type" value="Genomic_DNA"/>
</dbReference>
<dbReference type="Proteomes" id="UP000471640">
    <property type="component" value="Unassembled WGS sequence"/>
</dbReference>
<keyword evidence="4" id="KW-0812">Transmembrane</keyword>
<proteinExistence type="inferred from homology"/>
<dbReference type="Pfam" id="PF01066">
    <property type="entry name" value="CDP-OH_P_transf"/>
    <property type="match status" value="1"/>
</dbReference>
<feature type="transmembrane region" description="Helical" evidence="4">
    <location>
        <begin position="165"/>
        <end position="181"/>
    </location>
</feature>
<protein>
    <submittedName>
        <fullName evidence="5">CDP-alcohol phosphatidyltransferase family protein</fullName>
    </submittedName>
</protein>
<feature type="transmembrane region" description="Helical" evidence="4">
    <location>
        <begin position="53"/>
        <end position="72"/>
    </location>
</feature>
<keyword evidence="4" id="KW-0472">Membrane</keyword>
<comment type="similarity">
    <text evidence="3">Belongs to the CDP-alcohol phosphatidyltransferase class-I family.</text>
</comment>
<evidence type="ECO:0000256" key="3">
    <source>
        <dbReference type="RuleBase" id="RU003750"/>
    </source>
</evidence>
<feature type="transmembrane region" description="Helical" evidence="4">
    <location>
        <begin position="223"/>
        <end position="245"/>
    </location>
</feature>
<dbReference type="GO" id="GO:0008654">
    <property type="term" value="P:phospholipid biosynthetic process"/>
    <property type="evidence" value="ECO:0007669"/>
    <property type="project" value="InterPro"/>
</dbReference>
<keyword evidence="6" id="KW-1185">Reference proteome</keyword>
<dbReference type="Gene3D" id="1.20.120.1760">
    <property type="match status" value="1"/>
</dbReference>
<name>A0A6P1DUL9_9GAMM</name>
<evidence type="ECO:0000256" key="1">
    <source>
        <dbReference type="ARBA" id="ARBA00009458"/>
    </source>
</evidence>
<reference evidence="5 6" key="2">
    <citation type="submission" date="2020-02" db="EMBL/GenBank/DDBJ databases">
        <title>Genome sequences of Thiorhodococcus mannitoliphagus and Thiorhodococcus minor, purple sulfur photosynthetic bacteria in the gammaproteobacterial family, Chromatiaceae.</title>
        <authorList>
            <person name="Aviles F.A."/>
            <person name="Meyer T.E."/>
            <person name="Kyndt J.A."/>
        </authorList>
    </citation>
    <scope>NUCLEOTIDE SEQUENCE [LARGE SCALE GENOMIC DNA]</scope>
    <source>
        <strain evidence="5 6">DSM 18266</strain>
    </source>
</reference>
<evidence type="ECO:0000256" key="4">
    <source>
        <dbReference type="SAM" id="Phobius"/>
    </source>
</evidence>
<accession>A0A6P1DUL9</accession>
<comment type="similarity">
    <text evidence="1">Belongs to the Bcl-2 family.</text>
</comment>
<evidence type="ECO:0000313" key="6">
    <source>
        <dbReference type="Proteomes" id="UP000471640"/>
    </source>
</evidence>
<comment type="caution">
    <text evidence="5">The sequence shown here is derived from an EMBL/GenBank/DDBJ whole genome shotgun (WGS) entry which is preliminary data.</text>
</comment>
<dbReference type="InterPro" id="IPR043130">
    <property type="entry name" value="CDP-OH_PTrfase_TM_dom"/>
</dbReference>
<organism evidence="5 6">
    <name type="scientific">Thiorhodococcus mannitoliphagus</name>
    <dbReference type="NCBI Taxonomy" id="329406"/>
    <lineage>
        <taxon>Bacteria</taxon>
        <taxon>Pseudomonadati</taxon>
        <taxon>Pseudomonadota</taxon>
        <taxon>Gammaproteobacteria</taxon>
        <taxon>Chromatiales</taxon>
        <taxon>Chromatiaceae</taxon>
        <taxon>Thiorhodococcus</taxon>
    </lineage>
</organism>
<feature type="transmembrane region" description="Helical" evidence="4">
    <location>
        <begin position="201"/>
        <end position="217"/>
    </location>
</feature>
<gene>
    <name evidence="5" type="ORF">G3480_17230</name>
</gene>
<dbReference type="InterPro" id="IPR048254">
    <property type="entry name" value="CDP_ALCOHOL_P_TRANSF_CS"/>
</dbReference>
<reference evidence="6" key="1">
    <citation type="journal article" date="2020" name="Microbiol. Resour. Announc.">
        <title>Draft Genome Sequences of Thiorhodococcus mannitoliphagus and Thiorhodococcus minor, Purple Sulfur Photosynthetic Bacteria in the Gammaproteobacterial Family Chromatiaceae.</title>
        <authorList>
            <person name="Aviles F.A."/>
            <person name="Meyer T.E."/>
            <person name="Kyndt J.A."/>
        </authorList>
    </citation>
    <scope>NUCLEOTIDE SEQUENCE [LARGE SCALE GENOMIC DNA]</scope>
    <source>
        <strain evidence="6">DSM 18266</strain>
    </source>
</reference>
<feature type="transmembrane region" description="Helical" evidence="4">
    <location>
        <begin position="84"/>
        <end position="101"/>
    </location>
</feature>